<dbReference type="RefSeq" id="WP_075123906.1">
    <property type="nucleotide sequence ID" value="NZ_MSIE01000002.1"/>
</dbReference>
<protein>
    <recommendedName>
        <fullName evidence="3">ESX-1 secretion-associated protein</fullName>
    </recommendedName>
</protein>
<evidence type="ECO:0000313" key="2">
    <source>
        <dbReference type="Proteomes" id="UP000185596"/>
    </source>
</evidence>
<accession>A0A1Q8CY72</accession>
<comment type="caution">
    <text evidence="1">The sequence shown here is derived from an EMBL/GenBank/DDBJ whole genome shotgun (WGS) entry which is preliminary data.</text>
</comment>
<dbReference type="EMBL" id="MSIE01000002">
    <property type="protein sequence ID" value="OLF19302.1"/>
    <property type="molecule type" value="Genomic_DNA"/>
</dbReference>
<gene>
    <name evidence="1" type="ORF">BU204_02855</name>
</gene>
<dbReference type="AlphaFoldDB" id="A0A1Q8CY72"/>
<evidence type="ECO:0000313" key="1">
    <source>
        <dbReference type="EMBL" id="OLF19302.1"/>
    </source>
</evidence>
<keyword evidence="2" id="KW-1185">Reference proteome</keyword>
<name>A0A1Q8CY72_9PSEU</name>
<dbReference type="Proteomes" id="UP000185596">
    <property type="component" value="Unassembled WGS sequence"/>
</dbReference>
<reference evidence="1 2" key="1">
    <citation type="submission" date="2016-12" db="EMBL/GenBank/DDBJ databases">
        <title>The draft genome sequence of Actinophytocola sp. 11-183.</title>
        <authorList>
            <person name="Wang W."/>
            <person name="Yuan L."/>
        </authorList>
    </citation>
    <scope>NUCLEOTIDE SEQUENCE [LARGE SCALE GENOMIC DNA]</scope>
    <source>
        <strain evidence="1 2">11-183</strain>
    </source>
</reference>
<evidence type="ECO:0008006" key="3">
    <source>
        <dbReference type="Google" id="ProtNLM"/>
    </source>
</evidence>
<sequence>MNGFECDLSVLRQLTGQLTEHGGAAGSVADSLGAVTADTGRPDSDEMGRIGPGAVADLVAKLRDQLVDDSGGVDACAVLYQETDEGLDRRFTTLLGRP</sequence>
<dbReference type="OrthoDB" id="5195919at2"/>
<organism evidence="1 2">
    <name type="scientific">Actinophytocola xanthii</name>
    <dbReference type="NCBI Taxonomy" id="1912961"/>
    <lineage>
        <taxon>Bacteria</taxon>
        <taxon>Bacillati</taxon>
        <taxon>Actinomycetota</taxon>
        <taxon>Actinomycetes</taxon>
        <taxon>Pseudonocardiales</taxon>
        <taxon>Pseudonocardiaceae</taxon>
    </lineage>
</organism>
<dbReference type="STRING" id="1912961.BU204_02855"/>
<proteinExistence type="predicted"/>